<gene>
    <name evidence="1" type="ORF">LCPAC201_00150</name>
</gene>
<reference evidence="1" key="1">
    <citation type="journal article" date="2019" name="MBio">
        <title>Virus Genomes from Deep Sea Sediments Expand the Ocean Megavirome and Support Independent Origins of Viral Gigantism.</title>
        <authorList>
            <person name="Backstrom D."/>
            <person name="Yutin N."/>
            <person name="Jorgensen S.L."/>
            <person name="Dharamshi J."/>
            <person name="Homa F."/>
            <person name="Zaremba-Niedwiedzka K."/>
            <person name="Spang A."/>
            <person name="Wolf Y.I."/>
            <person name="Koonin E.V."/>
            <person name="Ettema T.J."/>
        </authorList>
    </citation>
    <scope>NUCLEOTIDE SEQUENCE</scope>
</reference>
<name>A0A481Z4C1_9VIRU</name>
<protein>
    <submittedName>
        <fullName evidence="1">Uncharacterized protein</fullName>
    </submittedName>
</protein>
<organism evidence="1">
    <name type="scientific">Pithovirus LCPAC201</name>
    <dbReference type="NCBI Taxonomy" id="2506591"/>
    <lineage>
        <taxon>Viruses</taxon>
        <taxon>Pithoviruses</taxon>
    </lineage>
</organism>
<proteinExistence type="predicted"/>
<accession>A0A481Z4C1</accession>
<evidence type="ECO:0000313" key="1">
    <source>
        <dbReference type="EMBL" id="QBK90714.1"/>
    </source>
</evidence>
<sequence>MLQPQTVQPQTVQPQTVQPQMLQPQTVQYQIVQPQTVQAGTIQSQFQAPLTPQGFSATRRGEIDPSTGLVGYGNAQLPKNNQPIRSESMVRSLDKSSYHGLSTDQKLDLILNKLDQFLGIRQT</sequence>
<dbReference type="EMBL" id="MK500498">
    <property type="protein sequence ID" value="QBK90714.1"/>
    <property type="molecule type" value="Genomic_DNA"/>
</dbReference>